<dbReference type="PANTHER" id="PTHR42981:SF2">
    <property type="entry name" value="PYRUVATE DEHYDROGENASE [UBIQUINONE]"/>
    <property type="match status" value="1"/>
</dbReference>
<dbReference type="PANTHER" id="PTHR42981">
    <property type="entry name" value="PYRUVATE DEHYDROGENASE [UBIQUINONE]"/>
    <property type="match status" value="1"/>
</dbReference>
<dbReference type="InterPro" id="IPR012001">
    <property type="entry name" value="Thiamin_PyroP_enz_TPP-bd_dom"/>
</dbReference>
<organism evidence="2 3">
    <name type="scientific">Streptomyces hygroscopicus</name>
    <dbReference type="NCBI Taxonomy" id="1912"/>
    <lineage>
        <taxon>Bacteria</taxon>
        <taxon>Bacillati</taxon>
        <taxon>Actinomycetota</taxon>
        <taxon>Actinomycetes</taxon>
        <taxon>Kitasatosporales</taxon>
        <taxon>Streptomycetaceae</taxon>
        <taxon>Streptomyces</taxon>
        <taxon>Streptomyces violaceusniger group</taxon>
    </lineage>
</organism>
<dbReference type="InterPro" id="IPR047211">
    <property type="entry name" value="POXB-like"/>
</dbReference>
<dbReference type="Proteomes" id="UP001054854">
    <property type="component" value="Unassembled WGS sequence"/>
</dbReference>
<evidence type="ECO:0000313" key="2">
    <source>
        <dbReference type="EMBL" id="GHJ33893.1"/>
    </source>
</evidence>
<name>A0ABQ3UFG1_STRHY</name>
<dbReference type="SUPFAM" id="SSF52518">
    <property type="entry name" value="Thiamin diphosphate-binding fold (THDP-binding)"/>
    <property type="match status" value="1"/>
</dbReference>
<sequence length="124" mass="13389">MTLVADYVLQRLAEWGVQRVYGYPGYGINGLLGAFDRARGEPEFIQTRHEETAAFMACAHARFTGEVGKVGNGIAPIPPHIMASQGKKAAKAALHDPQKAGITARGVRQKITEYAGRLPGRGEK</sequence>
<dbReference type="InterPro" id="IPR029061">
    <property type="entry name" value="THDP-binding"/>
</dbReference>
<comment type="caution">
    <text evidence="2">The sequence shown here is derived from an EMBL/GenBank/DDBJ whole genome shotgun (WGS) entry which is preliminary data.</text>
</comment>
<feature type="domain" description="Thiamine pyrophosphate enzyme N-terminal TPP-binding" evidence="1">
    <location>
        <begin position="4"/>
        <end position="68"/>
    </location>
</feature>
<evidence type="ECO:0000259" key="1">
    <source>
        <dbReference type="Pfam" id="PF02776"/>
    </source>
</evidence>
<dbReference type="EMBL" id="BNEK01000005">
    <property type="protein sequence ID" value="GHJ33893.1"/>
    <property type="molecule type" value="Genomic_DNA"/>
</dbReference>
<dbReference type="Pfam" id="PF02776">
    <property type="entry name" value="TPP_enzyme_N"/>
    <property type="match status" value="1"/>
</dbReference>
<reference evidence="2" key="1">
    <citation type="submission" date="2024-05" db="EMBL/GenBank/DDBJ databases">
        <title>Whole genome shotgun sequence of Streptomyces hygroscopicus NBRC 113678.</title>
        <authorList>
            <person name="Komaki H."/>
            <person name="Tamura T."/>
        </authorList>
    </citation>
    <scope>NUCLEOTIDE SEQUENCE</scope>
    <source>
        <strain evidence="2">N11-34</strain>
    </source>
</reference>
<accession>A0ABQ3UFG1</accession>
<proteinExistence type="predicted"/>
<evidence type="ECO:0000313" key="3">
    <source>
        <dbReference type="Proteomes" id="UP001054854"/>
    </source>
</evidence>
<protein>
    <recommendedName>
        <fullName evidence="1">Thiamine pyrophosphate enzyme N-terminal TPP-binding domain-containing protein</fullName>
    </recommendedName>
</protein>
<keyword evidence="3" id="KW-1185">Reference proteome</keyword>
<dbReference type="Gene3D" id="3.40.50.970">
    <property type="match status" value="1"/>
</dbReference>
<gene>
    <name evidence="2" type="ORF">TPA0910_83260</name>
</gene>